<feature type="region of interest" description="Disordered" evidence="1">
    <location>
        <begin position="1"/>
        <end position="33"/>
    </location>
</feature>
<dbReference type="AlphaFoldDB" id="A0A225ULZ8"/>
<gene>
    <name evidence="2" type="ORF">PHMEG_00037535</name>
</gene>
<comment type="caution">
    <text evidence="2">The sequence shown here is derived from an EMBL/GenBank/DDBJ whole genome shotgun (WGS) entry which is preliminary data.</text>
</comment>
<accession>A0A225ULZ8</accession>
<evidence type="ECO:0000313" key="2">
    <source>
        <dbReference type="EMBL" id="OWY93169.1"/>
    </source>
</evidence>
<protein>
    <submittedName>
        <fullName evidence="2">Uncharacterized protein</fullName>
    </submittedName>
</protein>
<evidence type="ECO:0000256" key="1">
    <source>
        <dbReference type="SAM" id="MobiDB-lite"/>
    </source>
</evidence>
<dbReference type="EMBL" id="NBNE01016584">
    <property type="protein sequence ID" value="OWY93169.1"/>
    <property type="molecule type" value="Genomic_DNA"/>
</dbReference>
<name>A0A225ULZ8_9STRA</name>
<reference evidence="3" key="1">
    <citation type="submission" date="2017-03" db="EMBL/GenBank/DDBJ databases">
        <title>Phytopthora megakarya and P. palmivora, two closely related causual agents of cacao black pod achieved similar genome size and gene model numbers by different mechanisms.</title>
        <authorList>
            <person name="Ali S."/>
            <person name="Shao J."/>
            <person name="Larry D.J."/>
            <person name="Kronmiller B."/>
            <person name="Shen D."/>
            <person name="Strem M.D."/>
            <person name="Melnick R.L."/>
            <person name="Guiltinan M.J."/>
            <person name="Tyler B.M."/>
            <person name="Meinhardt L.W."/>
            <person name="Bailey B.A."/>
        </authorList>
    </citation>
    <scope>NUCLEOTIDE SEQUENCE [LARGE SCALE GENOMIC DNA]</scope>
    <source>
        <strain evidence="3">zdho120</strain>
    </source>
</reference>
<keyword evidence="3" id="KW-1185">Reference proteome</keyword>
<sequence>MQAEFSLKQAKLRTNVPRPPWTAATTEGPEPMDLSYASAVGQQKNKRSNHQYTQAKVDVAILGIDAVEQKKRKGPVDAGRPTGNAVTRVYNGHA</sequence>
<proteinExistence type="predicted"/>
<dbReference type="OrthoDB" id="93064at2759"/>
<feature type="non-terminal residue" evidence="2">
    <location>
        <position position="94"/>
    </location>
</feature>
<dbReference type="Proteomes" id="UP000198211">
    <property type="component" value="Unassembled WGS sequence"/>
</dbReference>
<evidence type="ECO:0000313" key="3">
    <source>
        <dbReference type="Proteomes" id="UP000198211"/>
    </source>
</evidence>
<feature type="region of interest" description="Disordered" evidence="1">
    <location>
        <begin position="70"/>
        <end position="94"/>
    </location>
</feature>
<organism evidence="2 3">
    <name type="scientific">Phytophthora megakarya</name>
    <dbReference type="NCBI Taxonomy" id="4795"/>
    <lineage>
        <taxon>Eukaryota</taxon>
        <taxon>Sar</taxon>
        <taxon>Stramenopiles</taxon>
        <taxon>Oomycota</taxon>
        <taxon>Peronosporomycetes</taxon>
        <taxon>Peronosporales</taxon>
        <taxon>Peronosporaceae</taxon>
        <taxon>Phytophthora</taxon>
    </lineage>
</organism>